<dbReference type="InterPro" id="IPR000994">
    <property type="entry name" value="Pept_M24"/>
</dbReference>
<dbReference type="InterPro" id="IPR029149">
    <property type="entry name" value="Creatin/AminoP/Spt16_N"/>
</dbReference>
<feature type="domain" description="Creatinase N-terminal" evidence="4">
    <location>
        <begin position="4"/>
        <end position="129"/>
    </location>
</feature>
<dbReference type="SUPFAM" id="SSF53092">
    <property type="entry name" value="Creatinase/prolidase N-terminal domain"/>
    <property type="match status" value="1"/>
</dbReference>
<evidence type="ECO:0000256" key="1">
    <source>
        <dbReference type="ARBA" id="ARBA00022723"/>
    </source>
</evidence>
<dbReference type="OrthoDB" id="9806388at2"/>
<proteinExistence type="predicted"/>
<dbReference type="AlphaFoldDB" id="A0A1I2MNN6"/>
<dbReference type="GO" id="GO:0046872">
    <property type="term" value="F:metal ion binding"/>
    <property type="evidence" value="ECO:0007669"/>
    <property type="project" value="UniProtKB-KW"/>
</dbReference>
<gene>
    <name evidence="5" type="ORF">SAMN05660649_00061</name>
</gene>
<dbReference type="PANTHER" id="PTHR46112">
    <property type="entry name" value="AMINOPEPTIDASE"/>
    <property type="match status" value="1"/>
</dbReference>
<keyword evidence="6" id="KW-1185">Reference proteome</keyword>
<evidence type="ECO:0000259" key="3">
    <source>
        <dbReference type="Pfam" id="PF00557"/>
    </source>
</evidence>
<dbReference type="Gene3D" id="3.40.350.10">
    <property type="entry name" value="Creatinase/prolidase N-terminal domain"/>
    <property type="match status" value="1"/>
</dbReference>
<sequence length="357" mass="38639">MMERVKRIAGYLAESGTSAMLVMQPENRLYLSGFTGSSGAVLVTEKKSFLITDFRYIEQAKQQSPHLEIYKLRETMEDTLADMVSSLGLKSITFEADYISYHCYEQLKGKLQGVELKPATGVVERGRQVKDSGELLAIARSMSLLDDGFDFICGRIKPGITEQELEFELETYLRQKGASGPAFPFIIASGPRSSLPHGTATDRVIGYGDLITLDFGVVLDNYNSDMTRTVALGEPPAELKKIYSIVLEAQLAGLAAVRAGITASSADSAARQVIESYGYGGYFGHGTGHGVGLAVHEAPRLSSRDNTVLLEGMVVTVEPGIYLPGVGGVRIEDSVVVEKDGCRVLTKSPKDKLIILA</sequence>
<dbReference type="Gene3D" id="3.90.230.10">
    <property type="entry name" value="Creatinase/methionine aminopeptidase superfamily"/>
    <property type="match status" value="1"/>
</dbReference>
<protein>
    <submittedName>
        <fullName evidence="5">Xaa-Pro dipeptidase</fullName>
    </submittedName>
</protein>
<dbReference type="GO" id="GO:0008235">
    <property type="term" value="F:metalloexopeptidase activity"/>
    <property type="evidence" value="ECO:0007669"/>
    <property type="project" value="UniProtKB-ARBA"/>
</dbReference>
<dbReference type="STRING" id="341036.SAMN05660649_00061"/>
<reference evidence="6" key="1">
    <citation type="submission" date="2016-10" db="EMBL/GenBank/DDBJ databases">
        <authorList>
            <person name="Varghese N."/>
            <person name="Submissions S."/>
        </authorList>
    </citation>
    <scope>NUCLEOTIDE SEQUENCE [LARGE SCALE GENOMIC DNA]</scope>
    <source>
        <strain evidence="6">DSM 17038</strain>
    </source>
</reference>
<dbReference type="RefSeq" id="WP_092467560.1">
    <property type="nucleotide sequence ID" value="NZ_FOOX01000001.1"/>
</dbReference>
<feature type="domain" description="Peptidase M24" evidence="3">
    <location>
        <begin position="139"/>
        <end position="338"/>
    </location>
</feature>
<evidence type="ECO:0000313" key="6">
    <source>
        <dbReference type="Proteomes" id="UP000199337"/>
    </source>
</evidence>
<dbReference type="SUPFAM" id="SSF55920">
    <property type="entry name" value="Creatinase/aminopeptidase"/>
    <property type="match status" value="1"/>
</dbReference>
<accession>A0A1I2MNN6</accession>
<dbReference type="Proteomes" id="UP000199337">
    <property type="component" value="Unassembled WGS sequence"/>
</dbReference>
<keyword evidence="2" id="KW-0378">Hydrolase</keyword>
<dbReference type="Pfam" id="PF00557">
    <property type="entry name" value="Peptidase_M24"/>
    <property type="match status" value="1"/>
</dbReference>
<dbReference type="Pfam" id="PF01321">
    <property type="entry name" value="Creatinase_N"/>
    <property type="match status" value="1"/>
</dbReference>
<evidence type="ECO:0000259" key="4">
    <source>
        <dbReference type="Pfam" id="PF01321"/>
    </source>
</evidence>
<dbReference type="CDD" id="cd01092">
    <property type="entry name" value="APP-like"/>
    <property type="match status" value="1"/>
</dbReference>
<dbReference type="InterPro" id="IPR001131">
    <property type="entry name" value="Peptidase_M24B_aminopep-P_CS"/>
</dbReference>
<evidence type="ECO:0000256" key="2">
    <source>
        <dbReference type="ARBA" id="ARBA00022801"/>
    </source>
</evidence>
<dbReference type="InterPro" id="IPR001714">
    <property type="entry name" value="Pept_M24_MAP"/>
</dbReference>
<name>A0A1I2MNN6_9FIRM</name>
<dbReference type="PROSITE" id="PS00491">
    <property type="entry name" value="PROLINE_PEPTIDASE"/>
    <property type="match status" value="1"/>
</dbReference>
<dbReference type="InterPro" id="IPR036005">
    <property type="entry name" value="Creatinase/aminopeptidase-like"/>
</dbReference>
<dbReference type="InterPro" id="IPR050659">
    <property type="entry name" value="Peptidase_M24B"/>
</dbReference>
<dbReference type="PRINTS" id="PR00599">
    <property type="entry name" value="MAPEPTIDASE"/>
</dbReference>
<dbReference type="PANTHER" id="PTHR46112:SF3">
    <property type="entry name" value="AMINOPEPTIDASE YPDF"/>
    <property type="match status" value="1"/>
</dbReference>
<keyword evidence="1" id="KW-0479">Metal-binding</keyword>
<evidence type="ECO:0000313" key="5">
    <source>
        <dbReference type="EMBL" id="SFF93175.1"/>
    </source>
</evidence>
<dbReference type="GO" id="GO:0004177">
    <property type="term" value="F:aminopeptidase activity"/>
    <property type="evidence" value="ECO:0007669"/>
    <property type="project" value="UniProtKB-ARBA"/>
</dbReference>
<organism evidence="5 6">
    <name type="scientific">Desulfotruncus arcticus DSM 17038</name>
    <dbReference type="NCBI Taxonomy" id="1121424"/>
    <lineage>
        <taxon>Bacteria</taxon>
        <taxon>Bacillati</taxon>
        <taxon>Bacillota</taxon>
        <taxon>Clostridia</taxon>
        <taxon>Eubacteriales</taxon>
        <taxon>Desulfallaceae</taxon>
        <taxon>Desulfotruncus</taxon>
    </lineage>
</organism>
<dbReference type="EMBL" id="FOOX01000001">
    <property type="protein sequence ID" value="SFF93175.1"/>
    <property type="molecule type" value="Genomic_DNA"/>
</dbReference>
<dbReference type="InterPro" id="IPR000587">
    <property type="entry name" value="Creatinase_N"/>
</dbReference>